<dbReference type="Proteomes" id="UP001589700">
    <property type="component" value="Unassembled WGS sequence"/>
</dbReference>
<accession>A0ABV5JKJ2</accession>
<name>A0ABV5JKJ2_9ACTN</name>
<evidence type="ECO:0000313" key="3">
    <source>
        <dbReference type="Proteomes" id="UP001589700"/>
    </source>
</evidence>
<dbReference type="EMBL" id="JBHMDY010000001">
    <property type="protein sequence ID" value="MFB9258237.1"/>
    <property type="molecule type" value="Genomic_DNA"/>
</dbReference>
<feature type="region of interest" description="Disordered" evidence="1">
    <location>
        <begin position="85"/>
        <end position="110"/>
    </location>
</feature>
<dbReference type="InterPro" id="IPR036689">
    <property type="entry name" value="ESAT-6-like_sf"/>
</dbReference>
<sequence>MSGLEVDPVELHLSGGTLATAAGDCGPALAATTGQDCGRGFPGTSSAAHAALSSAWKEYDRALIAALHSTAALLHETAETYTATDHANAAGIQKHSPAANPLPGSSPLNL</sequence>
<evidence type="ECO:0000256" key="1">
    <source>
        <dbReference type="SAM" id="MobiDB-lite"/>
    </source>
</evidence>
<protein>
    <recommendedName>
        <fullName evidence="4">Excreted virulence factor EspC (Type VII ESX diderm)</fullName>
    </recommendedName>
</protein>
<organism evidence="2 3">
    <name type="scientific">Dietzia aerolata</name>
    <dbReference type="NCBI Taxonomy" id="595984"/>
    <lineage>
        <taxon>Bacteria</taxon>
        <taxon>Bacillati</taxon>
        <taxon>Actinomycetota</taxon>
        <taxon>Actinomycetes</taxon>
        <taxon>Mycobacteriales</taxon>
        <taxon>Dietziaceae</taxon>
        <taxon>Dietzia</taxon>
    </lineage>
</organism>
<comment type="caution">
    <text evidence="2">The sequence shown here is derived from an EMBL/GenBank/DDBJ whole genome shotgun (WGS) entry which is preliminary data.</text>
</comment>
<proteinExistence type="predicted"/>
<dbReference type="SUPFAM" id="SSF140453">
    <property type="entry name" value="EsxAB dimer-like"/>
    <property type="match status" value="1"/>
</dbReference>
<reference evidence="2 3" key="1">
    <citation type="submission" date="2024-09" db="EMBL/GenBank/DDBJ databases">
        <authorList>
            <person name="Sun Q."/>
            <person name="Mori K."/>
        </authorList>
    </citation>
    <scope>NUCLEOTIDE SEQUENCE [LARGE SCALE GENOMIC DNA]</scope>
    <source>
        <strain evidence="2 3">CCM 7659</strain>
    </source>
</reference>
<dbReference type="RefSeq" id="WP_182633744.1">
    <property type="nucleotide sequence ID" value="NZ_JAALDM010000339.1"/>
</dbReference>
<keyword evidence="3" id="KW-1185">Reference proteome</keyword>
<dbReference type="Gene3D" id="1.10.287.1060">
    <property type="entry name" value="ESAT-6-like"/>
    <property type="match status" value="1"/>
</dbReference>
<evidence type="ECO:0000313" key="2">
    <source>
        <dbReference type="EMBL" id="MFB9258237.1"/>
    </source>
</evidence>
<evidence type="ECO:0008006" key="4">
    <source>
        <dbReference type="Google" id="ProtNLM"/>
    </source>
</evidence>
<gene>
    <name evidence="2" type="ORF">ACFFVD_00285</name>
</gene>